<dbReference type="Gene3D" id="2.20.70.10">
    <property type="match status" value="1"/>
</dbReference>
<evidence type="ECO:0000256" key="1">
    <source>
        <dbReference type="ARBA" id="ARBA00001946"/>
    </source>
</evidence>
<evidence type="ECO:0000313" key="5">
    <source>
        <dbReference type="Proteomes" id="UP000295367"/>
    </source>
</evidence>
<keyword evidence="5" id="KW-1185">Reference proteome</keyword>
<protein>
    <submittedName>
        <fullName evidence="4">ADP-ribose pyrophosphatase YjhB (NUDIX family)</fullName>
    </submittedName>
</protein>
<dbReference type="GO" id="GO:0016787">
    <property type="term" value="F:hydrolase activity"/>
    <property type="evidence" value="ECO:0007669"/>
    <property type="project" value="UniProtKB-KW"/>
</dbReference>
<evidence type="ECO:0000313" key="4">
    <source>
        <dbReference type="EMBL" id="TCV90442.1"/>
    </source>
</evidence>
<sequence>MKFCSTCGATVVLRIPEGDSIPRHVCIACHTIHYRNPKIVVGCLPVWEDKILLCRRAIEPRYGLWTLPAGFMENGETTAQGAMRETLEEANALVELKGLYTLINLPHISQVYMMFRGKLLDLDFSPGIESLEVALFREEDIPWNELAFTTIRDTLKHFFLDRKNGSFQFHEGDIISSSCD</sequence>
<dbReference type="SUPFAM" id="SSF55811">
    <property type="entry name" value="Nudix"/>
    <property type="match status" value="1"/>
</dbReference>
<dbReference type="Pfam" id="PF14803">
    <property type="entry name" value="Zn_ribbon_Nudix"/>
    <property type="match status" value="1"/>
</dbReference>
<dbReference type="InterPro" id="IPR020084">
    <property type="entry name" value="NUDIX_hydrolase_CS"/>
</dbReference>
<keyword evidence="2" id="KW-0378">Hydrolase</keyword>
<accession>A0A4R3YEW9</accession>
<feature type="domain" description="Nudix hydrolase" evidence="3">
    <location>
        <begin position="36"/>
        <end position="159"/>
    </location>
</feature>
<proteinExistence type="predicted"/>
<dbReference type="PANTHER" id="PTHR43222:SF2">
    <property type="entry name" value="NUDIX HYDROLASE 23, CHLOROPLASTIC"/>
    <property type="match status" value="1"/>
</dbReference>
<dbReference type="Proteomes" id="UP000295367">
    <property type="component" value="Unassembled WGS sequence"/>
</dbReference>
<gene>
    <name evidence="4" type="ORF">EDC63_101415</name>
</gene>
<dbReference type="OrthoDB" id="5417595at2"/>
<dbReference type="EMBL" id="SMCO01000001">
    <property type="protein sequence ID" value="TCV90442.1"/>
    <property type="molecule type" value="Genomic_DNA"/>
</dbReference>
<dbReference type="Pfam" id="PF00293">
    <property type="entry name" value="NUDIX"/>
    <property type="match status" value="1"/>
</dbReference>
<dbReference type="InterPro" id="IPR000086">
    <property type="entry name" value="NUDIX_hydrolase_dom"/>
</dbReference>
<dbReference type="AlphaFoldDB" id="A0A4R3YEW9"/>
<dbReference type="CDD" id="cd04511">
    <property type="entry name" value="NUDIX_Hydrolase"/>
    <property type="match status" value="1"/>
</dbReference>
<evidence type="ECO:0000259" key="3">
    <source>
        <dbReference type="PROSITE" id="PS51462"/>
    </source>
</evidence>
<comment type="cofactor">
    <cofactor evidence="1">
        <name>Mg(2+)</name>
        <dbReference type="ChEBI" id="CHEBI:18420"/>
    </cofactor>
</comment>
<dbReference type="PROSITE" id="PS00893">
    <property type="entry name" value="NUDIX_BOX"/>
    <property type="match status" value="1"/>
</dbReference>
<organism evidence="4 5">
    <name type="scientific">Sulfurirhabdus autotrophica</name>
    <dbReference type="NCBI Taxonomy" id="1706046"/>
    <lineage>
        <taxon>Bacteria</taxon>
        <taxon>Pseudomonadati</taxon>
        <taxon>Pseudomonadota</taxon>
        <taxon>Betaproteobacteria</taxon>
        <taxon>Nitrosomonadales</taxon>
        <taxon>Sulfuricellaceae</taxon>
        <taxon>Sulfurirhabdus</taxon>
    </lineage>
</organism>
<dbReference type="PROSITE" id="PS51462">
    <property type="entry name" value="NUDIX"/>
    <property type="match status" value="1"/>
</dbReference>
<dbReference type="InterPro" id="IPR029401">
    <property type="entry name" value="Nudix_N"/>
</dbReference>
<dbReference type="InterPro" id="IPR015797">
    <property type="entry name" value="NUDIX_hydrolase-like_dom_sf"/>
</dbReference>
<dbReference type="Gene3D" id="3.90.79.10">
    <property type="entry name" value="Nucleoside Triphosphate Pyrophosphohydrolase"/>
    <property type="match status" value="1"/>
</dbReference>
<comment type="caution">
    <text evidence="4">The sequence shown here is derived from an EMBL/GenBank/DDBJ whole genome shotgun (WGS) entry which is preliminary data.</text>
</comment>
<evidence type="ECO:0000256" key="2">
    <source>
        <dbReference type="ARBA" id="ARBA00022801"/>
    </source>
</evidence>
<reference evidence="4 5" key="1">
    <citation type="submission" date="2019-03" db="EMBL/GenBank/DDBJ databases">
        <title>Genomic Encyclopedia of Type Strains, Phase IV (KMG-IV): sequencing the most valuable type-strain genomes for metagenomic binning, comparative biology and taxonomic classification.</title>
        <authorList>
            <person name="Goeker M."/>
        </authorList>
    </citation>
    <scope>NUCLEOTIDE SEQUENCE [LARGE SCALE GENOMIC DNA]</scope>
    <source>
        <strain evidence="4 5">DSM 100309</strain>
    </source>
</reference>
<name>A0A4R3YEW9_9PROT</name>
<dbReference type="RefSeq" id="WP_124947618.1">
    <property type="nucleotide sequence ID" value="NZ_BHVT01000073.1"/>
</dbReference>
<dbReference type="PANTHER" id="PTHR43222">
    <property type="entry name" value="NUDIX HYDROLASE 23"/>
    <property type="match status" value="1"/>
</dbReference>